<keyword evidence="4" id="KW-1185">Reference proteome</keyword>
<protein>
    <submittedName>
        <fullName evidence="3">Uncharacterized protein</fullName>
    </submittedName>
</protein>
<evidence type="ECO:0000313" key="3">
    <source>
        <dbReference type="EMBL" id="CAK0808987.1"/>
    </source>
</evidence>
<dbReference type="Proteomes" id="UP001189429">
    <property type="component" value="Unassembled WGS sequence"/>
</dbReference>
<feature type="non-terminal residue" evidence="3">
    <location>
        <position position="168"/>
    </location>
</feature>
<evidence type="ECO:0000256" key="2">
    <source>
        <dbReference type="SAM" id="Phobius"/>
    </source>
</evidence>
<feature type="region of interest" description="Disordered" evidence="1">
    <location>
        <begin position="142"/>
        <end position="168"/>
    </location>
</feature>
<proteinExistence type="predicted"/>
<feature type="transmembrane region" description="Helical" evidence="2">
    <location>
        <begin position="50"/>
        <end position="74"/>
    </location>
</feature>
<accession>A0ABN9QV97</accession>
<keyword evidence="2" id="KW-1133">Transmembrane helix</keyword>
<evidence type="ECO:0000313" key="4">
    <source>
        <dbReference type="Proteomes" id="UP001189429"/>
    </source>
</evidence>
<reference evidence="3" key="1">
    <citation type="submission" date="2023-10" db="EMBL/GenBank/DDBJ databases">
        <authorList>
            <person name="Chen Y."/>
            <person name="Shah S."/>
            <person name="Dougan E. K."/>
            <person name="Thang M."/>
            <person name="Chan C."/>
        </authorList>
    </citation>
    <scope>NUCLEOTIDE SEQUENCE [LARGE SCALE GENOMIC DNA]</scope>
</reference>
<gene>
    <name evidence="3" type="ORF">PCOR1329_LOCUS14381</name>
</gene>
<feature type="transmembrane region" description="Helical" evidence="2">
    <location>
        <begin position="86"/>
        <end position="106"/>
    </location>
</feature>
<sequence>MRDHGTFCLFLPLKLGVGIACMLVFVSSMVSILALLSSDIRFRATGYNQTVYYFPEIVGAFGIVFGFVGLLGTYDDKWYQLWWFNRYFAVKLAAICVAVFADFVTLQGCEDYVRRNPPYVIDFGGAEYDAQSRWDFYKVRDPRRDRPLEPPAGLEEEDPFVQYGAVRQ</sequence>
<comment type="caution">
    <text evidence="3">The sequence shown here is derived from an EMBL/GenBank/DDBJ whole genome shotgun (WGS) entry which is preliminary data.</text>
</comment>
<organism evidence="3 4">
    <name type="scientific">Prorocentrum cordatum</name>
    <dbReference type="NCBI Taxonomy" id="2364126"/>
    <lineage>
        <taxon>Eukaryota</taxon>
        <taxon>Sar</taxon>
        <taxon>Alveolata</taxon>
        <taxon>Dinophyceae</taxon>
        <taxon>Prorocentrales</taxon>
        <taxon>Prorocentraceae</taxon>
        <taxon>Prorocentrum</taxon>
    </lineage>
</organism>
<name>A0ABN9QV97_9DINO</name>
<feature type="transmembrane region" description="Helical" evidence="2">
    <location>
        <begin position="15"/>
        <end position="38"/>
    </location>
</feature>
<dbReference type="EMBL" id="CAUYUJ010004298">
    <property type="protein sequence ID" value="CAK0808987.1"/>
    <property type="molecule type" value="Genomic_DNA"/>
</dbReference>
<keyword evidence="2" id="KW-0812">Transmembrane</keyword>
<evidence type="ECO:0000256" key="1">
    <source>
        <dbReference type="SAM" id="MobiDB-lite"/>
    </source>
</evidence>
<keyword evidence="2" id="KW-0472">Membrane</keyword>